<accession>A0ABZ0S608</accession>
<dbReference type="Proteomes" id="UP001322664">
    <property type="component" value="Chromosome"/>
</dbReference>
<keyword evidence="3" id="KW-1185">Reference proteome</keyword>
<evidence type="ECO:0000256" key="1">
    <source>
        <dbReference type="SAM" id="Phobius"/>
    </source>
</evidence>
<protein>
    <submittedName>
        <fullName evidence="2">ABC transporter permease</fullName>
    </submittedName>
</protein>
<keyword evidence="1" id="KW-0812">Transmembrane</keyword>
<dbReference type="EMBL" id="CP137624">
    <property type="protein sequence ID" value="WPK13697.1"/>
    <property type="molecule type" value="Genomic_DNA"/>
</dbReference>
<feature type="transmembrane region" description="Helical" evidence="1">
    <location>
        <begin position="218"/>
        <end position="241"/>
    </location>
</feature>
<sequence>MSNLMMAELFKLKKDRVFLVLVVILAAAGITYPFLVFFDEATFNAQAVAVKELYTFSALAGNNYIIRLIPCILAGFFISSEYSIGTMKSICASGNSRVHLYLVKLLVFSLGAIIIALAFPLALLFSSSLLSGFYGMPTFIYVAKTLGLTILYAAAFASMMAVVAIIFTDSGKTIGFSIIFFILIDSILYMLSQEFTLFEWLFNHSVFKLFLDISKESYTSSMLIVPLMTFALFAVIGSIIFKQKEIK</sequence>
<keyword evidence="1" id="KW-0472">Membrane</keyword>
<feature type="transmembrane region" description="Helical" evidence="1">
    <location>
        <begin position="64"/>
        <end position="84"/>
    </location>
</feature>
<evidence type="ECO:0000313" key="2">
    <source>
        <dbReference type="EMBL" id="WPK13697.1"/>
    </source>
</evidence>
<reference evidence="2 3" key="1">
    <citation type="submission" date="2023-09" db="EMBL/GenBank/DDBJ databases">
        <authorList>
            <person name="Page C.A."/>
            <person name="Perez-Diaz I.M."/>
        </authorList>
    </citation>
    <scope>NUCLEOTIDE SEQUENCE [LARGE SCALE GENOMIC DNA]</scope>
    <source>
        <strain evidence="2 3">Ll15</strain>
    </source>
</reference>
<dbReference type="Pfam" id="PF12730">
    <property type="entry name" value="ABC2_membrane_4"/>
    <property type="match status" value="1"/>
</dbReference>
<gene>
    <name evidence="2" type="ORF">R6U77_08555</name>
</gene>
<proteinExistence type="predicted"/>
<feature type="transmembrane region" description="Helical" evidence="1">
    <location>
        <begin position="105"/>
        <end position="125"/>
    </location>
</feature>
<feature type="transmembrane region" description="Helical" evidence="1">
    <location>
        <begin position="174"/>
        <end position="192"/>
    </location>
</feature>
<organism evidence="2 3">
    <name type="scientific">Lysinibacillus louembei</name>
    <dbReference type="NCBI Taxonomy" id="1470088"/>
    <lineage>
        <taxon>Bacteria</taxon>
        <taxon>Bacillati</taxon>
        <taxon>Bacillota</taxon>
        <taxon>Bacilli</taxon>
        <taxon>Bacillales</taxon>
        <taxon>Bacillaceae</taxon>
        <taxon>Lysinibacillus</taxon>
    </lineage>
</organism>
<feature type="transmembrane region" description="Helical" evidence="1">
    <location>
        <begin position="145"/>
        <end position="167"/>
    </location>
</feature>
<name>A0ABZ0S608_9BACI</name>
<keyword evidence="1" id="KW-1133">Transmembrane helix</keyword>
<dbReference type="RefSeq" id="WP_319838157.1">
    <property type="nucleotide sequence ID" value="NZ_CP137624.1"/>
</dbReference>
<evidence type="ECO:0000313" key="3">
    <source>
        <dbReference type="Proteomes" id="UP001322664"/>
    </source>
</evidence>